<dbReference type="OrthoDB" id="6379801at2759"/>
<dbReference type="PANTHER" id="PTHR33273:SF2">
    <property type="entry name" value="ENDONUCLEASE_EXONUCLEASE_PHOSPHATASE DOMAIN-CONTAINING PROTEIN"/>
    <property type="match status" value="1"/>
</dbReference>
<gene>
    <name evidence="3" type="primary">LOC111364059</name>
</gene>
<dbReference type="PANTHER" id="PTHR33273">
    <property type="entry name" value="DOMAIN-CONTAINING PROTEIN, PUTATIVE-RELATED"/>
    <property type="match status" value="1"/>
</dbReference>
<feature type="compositionally biased region" description="Basic residues" evidence="1">
    <location>
        <begin position="16"/>
        <end position="26"/>
    </location>
</feature>
<protein>
    <submittedName>
        <fullName evidence="3">Proteoglycan 4-like</fullName>
    </submittedName>
</protein>
<feature type="compositionally biased region" description="Basic residues" evidence="1">
    <location>
        <begin position="601"/>
        <end position="613"/>
    </location>
</feature>
<reference evidence="3" key="1">
    <citation type="submission" date="2025-08" db="UniProtKB">
        <authorList>
            <consortium name="RefSeq"/>
        </authorList>
    </citation>
    <scope>IDENTIFICATION</scope>
    <source>
        <strain evidence="3">Ishihara</strain>
        <tissue evidence="3">Whole body</tissue>
    </source>
</reference>
<feature type="compositionally biased region" description="Low complexity" evidence="1">
    <location>
        <begin position="47"/>
        <end position="57"/>
    </location>
</feature>
<dbReference type="CDD" id="cd00371">
    <property type="entry name" value="HMA"/>
    <property type="match status" value="1"/>
</dbReference>
<feature type="compositionally biased region" description="Pro residues" evidence="1">
    <location>
        <begin position="67"/>
        <end position="86"/>
    </location>
</feature>
<evidence type="ECO:0000313" key="3">
    <source>
        <dbReference type="RefSeq" id="XP_022836691.1"/>
    </source>
</evidence>
<dbReference type="AlphaFoldDB" id="A0A9J7EVH2"/>
<accession>A0A9J7EVH2</accession>
<feature type="compositionally biased region" description="Low complexity" evidence="1">
    <location>
        <begin position="614"/>
        <end position="654"/>
    </location>
</feature>
<dbReference type="RefSeq" id="XP_022836691.1">
    <property type="nucleotide sequence ID" value="XM_022980923.1"/>
</dbReference>
<feature type="compositionally biased region" description="Pro residues" evidence="1">
    <location>
        <begin position="259"/>
        <end position="271"/>
    </location>
</feature>
<feature type="compositionally biased region" description="Low complexity" evidence="1">
    <location>
        <begin position="149"/>
        <end position="178"/>
    </location>
</feature>
<feature type="region of interest" description="Disordered" evidence="1">
    <location>
        <begin position="44"/>
        <end position="333"/>
    </location>
</feature>
<evidence type="ECO:0000256" key="1">
    <source>
        <dbReference type="SAM" id="MobiDB-lite"/>
    </source>
</evidence>
<dbReference type="GO" id="GO:0046872">
    <property type="term" value="F:metal ion binding"/>
    <property type="evidence" value="ECO:0007669"/>
    <property type="project" value="InterPro"/>
</dbReference>
<proteinExistence type="predicted"/>
<dbReference type="InterPro" id="IPR006121">
    <property type="entry name" value="HMA_dom"/>
</dbReference>
<dbReference type="GeneID" id="111364059"/>
<feature type="compositionally biased region" description="Low complexity" evidence="1">
    <location>
        <begin position="195"/>
        <end position="231"/>
    </location>
</feature>
<keyword evidence="2" id="KW-1185">Reference proteome</keyword>
<organism evidence="2 3">
    <name type="scientific">Spodoptera litura</name>
    <name type="common">Asian cotton leafworm</name>
    <dbReference type="NCBI Taxonomy" id="69820"/>
    <lineage>
        <taxon>Eukaryota</taxon>
        <taxon>Metazoa</taxon>
        <taxon>Ecdysozoa</taxon>
        <taxon>Arthropoda</taxon>
        <taxon>Hexapoda</taxon>
        <taxon>Insecta</taxon>
        <taxon>Pterygota</taxon>
        <taxon>Neoptera</taxon>
        <taxon>Endopterygota</taxon>
        <taxon>Lepidoptera</taxon>
        <taxon>Glossata</taxon>
        <taxon>Ditrysia</taxon>
        <taxon>Noctuoidea</taxon>
        <taxon>Noctuidae</taxon>
        <taxon>Amphipyrinae</taxon>
        <taxon>Spodoptera</taxon>
    </lineage>
</organism>
<dbReference type="Proteomes" id="UP000301870">
    <property type="component" value="Chromosome 4"/>
</dbReference>
<sequence>MPHGGREPPASPRSSKPSKGKGRIFKNSKLQPSEIRALQAVARQYNAAASPTSTPTGGTIGAGEEFFPPPPSIPDTPASPSPPPRATRPNWSAPPVVNMPEPMDVVAPHLNTTDRDAGSSHPTTAIPDAGTTHPPSAIPRPTPRPQKNTAQSQPATAATAAPRDPTTTPVTPETRPPAGTQHASAPPRQQRPKKPQQGPTTARAAPLSAAPTRAAAPSAAPSRTATGAPAPLFNTTPGHFPSPTREPADKRQAVFITPPFRPPPILPPFTAPPQHDTAPPPTYAAAAAPNPAGTRAPASAAGHTATPTTTNAATNNTSAPAPGPQSAPAPKTRYPPLIVEKLPNWVEHFAALRRRMGHAPNARPFGQGVRFTPRSDEEYRAIQAYLADLERTQGVAWFSYSLPAERSLKVAIRGLPVDTPPEAIQEALRDAGYKAEYVRPIRARQGRPGCLYYAQIARTENTTPGIYAVTELLCMPGIKIEAWRGKKGPAQCHRCQQFRHSSHNCHRPMACVRCGESHPASECPRPREEPPTCANCGGAHTANNTSCPVFRRETRNPRAGTLARTTTTTTTTANKPAATQPEGEPNAPGTLMAAANEPGAKRRARRRRRKIKKPANAAPAPAPTTAPAVARAAAKAKAPPAPATKAPVTAATKANRPAAPTAQKAPSPPPITINTVVRILQGITRSSP</sequence>
<dbReference type="KEGG" id="sliu:111364059"/>
<name>A0A9J7EVH2_SPOLT</name>
<feature type="region of interest" description="Disordered" evidence="1">
    <location>
        <begin position="1"/>
        <end position="32"/>
    </location>
</feature>
<evidence type="ECO:0000313" key="2">
    <source>
        <dbReference type="Proteomes" id="UP000301870"/>
    </source>
</evidence>
<feature type="compositionally biased region" description="Low complexity" evidence="1">
    <location>
        <begin position="283"/>
        <end position="320"/>
    </location>
</feature>
<feature type="compositionally biased region" description="Low complexity" evidence="1">
    <location>
        <begin position="559"/>
        <end position="579"/>
    </location>
</feature>
<feature type="region of interest" description="Disordered" evidence="1">
    <location>
        <begin position="552"/>
        <end position="673"/>
    </location>
</feature>